<feature type="region of interest" description="Disordered" evidence="2">
    <location>
        <begin position="417"/>
        <end position="436"/>
    </location>
</feature>
<dbReference type="HOGENOM" id="CLU_379625_0_0_1"/>
<evidence type="ECO:0000313" key="4">
    <source>
        <dbReference type="Proteomes" id="UP000015103"/>
    </source>
</evidence>
<sequence length="730" mass="83123">MPRNLHPALDNLRYGKLMRVETYPNGGASVIHMYQDEIQNLSSNEIQDLANEFFKVVFGEDDNGNAHHVMGIVHSSASYLPDLLEYMADQYPNLTVKNGILGRGSDIETTTMNQYRNQVHKHYKYGTVRHGPLHQISLVGTVTEEVGGFFPDLLKRLEDNPFLKMTMPWGPLSIVQMETPEESNDGPILWIRPGEQLVPTVDFKSPLRRRRTGINELKNLQYLPRMTEAREYLFEDRTKAHADHVGHGLDRMTTAAVGKYFFLRKLWECFKSNYYWIGVLKAVTGGEKLPYNRITKDVVAFHAADFNELVEKLQLDLHEPPISQCVQWIEDAKLNQLRREGIRYARISLCDNDIYFLPRNIIHQFRTVSAVTSIAWHVRLQQYYKDEASSLQRAKHSRIVSGLSAGSHVYREKVHQKSSISTCSPEHYPSSTTATSKSLCPQLPILSSVPKDAQQKGHKRRSSKNESSCKESSKKHRESSSSGELSKKKTKEDRKRDHHHSSGRGGQRKESSSSEHPIIMPADSSKSCTRPEVPFDCCVSSTIKESSPTKIRDTSADHNRHRVFPGQSTSSSSSASNQRHTSGTFSENSRHRRRKSLDSSRLDTQQEIKKKRNSTDDSEQWTTINNYKNSSTKWGLTRHSKSAEDLDMRSENLKKDHNLESVDVQDDKTTIRLFQTEIICDDVKSDETTIKDFNNTLSKSSIDDITIEPTTCSDNQLIAENAEKIKPTSL</sequence>
<protein>
    <submittedName>
        <fullName evidence="3">Uncharacterized protein</fullName>
    </submittedName>
</protein>
<accession>T1HC80</accession>
<reference evidence="3" key="1">
    <citation type="submission" date="2015-05" db="UniProtKB">
        <authorList>
            <consortium name="EnsemblMetazoa"/>
        </authorList>
    </citation>
    <scope>IDENTIFICATION</scope>
</reference>
<feature type="compositionally biased region" description="Polar residues" evidence="2">
    <location>
        <begin position="539"/>
        <end position="549"/>
    </location>
</feature>
<feature type="compositionally biased region" description="Basic and acidic residues" evidence="2">
    <location>
        <begin position="485"/>
        <end position="495"/>
    </location>
</feature>
<organism evidence="3 4">
    <name type="scientific">Rhodnius prolixus</name>
    <name type="common">Triatomid bug</name>
    <dbReference type="NCBI Taxonomy" id="13249"/>
    <lineage>
        <taxon>Eukaryota</taxon>
        <taxon>Metazoa</taxon>
        <taxon>Ecdysozoa</taxon>
        <taxon>Arthropoda</taxon>
        <taxon>Hexapoda</taxon>
        <taxon>Insecta</taxon>
        <taxon>Pterygota</taxon>
        <taxon>Neoptera</taxon>
        <taxon>Paraneoptera</taxon>
        <taxon>Hemiptera</taxon>
        <taxon>Heteroptera</taxon>
        <taxon>Panheteroptera</taxon>
        <taxon>Cimicomorpha</taxon>
        <taxon>Reduviidae</taxon>
        <taxon>Triatominae</taxon>
        <taxon>Rhodnius</taxon>
    </lineage>
</organism>
<dbReference type="GO" id="GO:0005634">
    <property type="term" value="C:nucleus"/>
    <property type="evidence" value="ECO:0007669"/>
    <property type="project" value="InterPro"/>
</dbReference>
<dbReference type="EnsemblMetazoa" id="RPRC001642-RA">
    <property type="protein sequence ID" value="RPRC001642-PA"/>
    <property type="gene ID" value="RPRC001642"/>
</dbReference>
<evidence type="ECO:0000256" key="1">
    <source>
        <dbReference type="ARBA" id="ARBA00010560"/>
    </source>
</evidence>
<dbReference type="Proteomes" id="UP000015103">
    <property type="component" value="Unassembled WGS sequence"/>
</dbReference>
<feature type="region of interest" description="Disordered" evidence="2">
    <location>
        <begin position="448"/>
        <end position="620"/>
    </location>
</feature>
<keyword evidence="4" id="KW-1185">Reference proteome</keyword>
<dbReference type="InParanoid" id="T1HC80"/>
<feature type="compositionally biased region" description="Polar residues" evidence="2">
    <location>
        <begin position="577"/>
        <end position="587"/>
    </location>
</feature>
<name>T1HC80_RHOPR</name>
<feature type="compositionally biased region" description="Basic and acidic residues" evidence="2">
    <location>
        <begin position="596"/>
        <end position="608"/>
    </location>
</feature>
<dbReference type="PANTHER" id="PTHR13354:SF11">
    <property type="entry name" value="LYSINE-SPECIFIC DEMETHYLASE 9"/>
    <property type="match status" value="1"/>
</dbReference>
<dbReference type="InterPro" id="IPR026306">
    <property type="entry name" value="RSBN1/Dpy-2/CEP530"/>
</dbReference>
<comment type="similarity">
    <text evidence="1">Belongs to the round spermatid basic protein 1 family.</text>
</comment>
<dbReference type="VEuPathDB" id="VectorBase:RPRC001642"/>
<feature type="compositionally biased region" description="Basic and acidic residues" evidence="2">
    <location>
        <begin position="463"/>
        <end position="472"/>
    </location>
</feature>
<proteinExistence type="inferred from homology"/>
<evidence type="ECO:0000313" key="3">
    <source>
        <dbReference type="EnsemblMetazoa" id="RPRC001642-PA"/>
    </source>
</evidence>
<dbReference type="EMBL" id="ACPB03013073">
    <property type="status" value="NOT_ANNOTATED_CDS"/>
    <property type="molecule type" value="Genomic_DNA"/>
</dbReference>
<dbReference type="eggNOG" id="KOG4425">
    <property type="taxonomic scope" value="Eukaryota"/>
</dbReference>
<dbReference type="PANTHER" id="PTHR13354">
    <property type="entry name" value="ROUND SPERMATID BASIC PROTEIN 1"/>
    <property type="match status" value="1"/>
</dbReference>
<dbReference type="AlphaFoldDB" id="T1HC80"/>
<dbReference type="STRING" id="13249.T1HC80"/>
<evidence type="ECO:0000256" key="2">
    <source>
        <dbReference type="SAM" id="MobiDB-lite"/>
    </source>
</evidence>